<accession>A0AA87ZN54</accession>
<protein>
    <submittedName>
        <fullName evidence="2">Uncharacterized protein</fullName>
    </submittedName>
</protein>
<reference evidence="2" key="1">
    <citation type="submission" date="2023-07" db="EMBL/GenBank/DDBJ databases">
        <title>draft genome sequence of fig (Ficus carica).</title>
        <authorList>
            <person name="Takahashi T."/>
            <person name="Nishimura K."/>
        </authorList>
    </citation>
    <scope>NUCLEOTIDE SEQUENCE</scope>
</reference>
<feature type="compositionally biased region" description="Polar residues" evidence="1">
    <location>
        <begin position="1"/>
        <end position="11"/>
    </location>
</feature>
<dbReference type="Proteomes" id="UP001187192">
    <property type="component" value="Unassembled WGS sequence"/>
</dbReference>
<comment type="caution">
    <text evidence="2">The sequence shown here is derived from an EMBL/GenBank/DDBJ whole genome shotgun (WGS) entry which is preliminary data.</text>
</comment>
<proteinExistence type="predicted"/>
<evidence type="ECO:0000313" key="2">
    <source>
        <dbReference type="EMBL" id="GMN40229.1"/>
    </source>
</evidence>
<evidence type="ECO:0000256" key="1">
    <source>
        <dbReference type="SAM" id="MobiDB-lite"/>
    </source>
</evidence>
<dbReference type="AlphaFoldDB" id="A0AA87ZN54"/>
<dbReference type="EMBL" id="BTGU01000010">
    <property type="protein sequence ID" value="GMN40229.1"/>
    <property type="molecule type" value="Genomic_DNA"/>
</dbReference>
<keyword evidence="3" id="KW-1185">Reference proteome</keyword>
<name>A0AA87ZN54_FICCA</name>
<sequence length="60" mass="6614">MIQSNTFNHSLKQPLLSSSSPDRLITETEGREFGEAGEKKSDQIGEEGSERKFGIGDCQI</sequence>
<gene>
    <name evidence="2" type="ORF">TIFTF001_009458</name>
</gene>
<organism evidence="2 3">
    <name type="scientific">Ficus carica</name>
    <name type="common">Common fig</name>
    <dbReference type="NCBI Taxonomy" id="3494"/>
    <lineage>
        <taxon>Eukaryota</taxon>
        <taxon>Viridiplantae</taxon>
        <taxon>Streptophyta</taxon>
        <taxon>Embryophyta</taxon>
        <taxon>Tracheophyta</taxon>
        <taxon>Spermatophyta</taxon>
        <taxon>Magnoliopsida</taxon>
        <taxon>eudicotyledons</taxon>
        <taxon>Gunneridae</taxon>
        <taxon>Pentapetalae</taxon>
        <taxon>rosids</taxon>
        <taxon>fabids</taxon>
        <taxon>Rosales</taxon>
        <taxon>Moraceae</taxon>
        <taxon>Ficeae</taxon>
        <taxon>Ficus</taxon>
    </lineage>
</organism>
<feature type="region of interest" description="Disordered" evidence="1">
    <location>
        <begin position="1"/>
        <end position="60"/>
    </location>
</feature>
<feature type="compositionally biased region" description="Basic and acidic residues" evidence="1">
    <location>
        <begin position="24"/>
        <end position="54"/>
    </location>
</feature>
<evidence type="ECO:0000313" key="3">
    <source>
        <dbReference type="Proteomes" id="UP001187192"/>
    </source>
</evidence>